<sequence length="440" mass="47304">MKRFFRFSLFALMVVVTVTAVVLAYVGYYRVRSARFDSLQNELQASGGALTLTSEIGEDPSVRPEPSWADGVFGPNAFAELEEVTLFLNQPAPGLVGRVIGFDSPVCLNAYGKGISDDDAAVIGRSAIEELDLDSTSLTVKGYESIAKASKLHHLTLVGGETKPENLAPLTNCRGLTELTLIDAEMTPELVAAVAKLNSVRDLFLYQVRWPSEEAWQAIGKLSQLESLRITSSKTPAGAAPTLHELPNLKRIAIDFGELASFDGVRVSPELVQELVAIQSLETLDVGLLKCDPPLDAWPSMEALTNLTQLSLLKVRGVADFTTIPTASNLTSLAVGEGFQDATLADLTKLTKLESLTIESDKVTDKVIPSLQGLPKLKYLNLGGSAISDDGIDELAKIKTLREVILGPQITKEGAARLKEALPQCKITLVGTTSNVRTTL</sequence>
<dbReference type="RefSeq" id="WP_230222777.1">
    <property type="nucleotide sequence ID" value="NZ_JAJKFT010000010.1"/>
</dbReference>
<gene>
    <name evidence="1" type="ORF">LOC68_22135</name>
</gene>
<dbReference type="SUPFAM" id="SSF52047">
    <property type="entry name" value="RNI-like"/>
    <property type="match status" value="1"/>
</dbReference>
<dbReference type="InterPro" id="IPR032675">
    <property type="entry name" value="LRR_dom_sf"/>
</dbReference>
<dbReference type="GO" id="GO:0031146">
    <property type="term" value="P:SCF-dependent proteasomal ubiquitin-dependent protein catabolic process"/>
    <property type="evidence" value="ECO:0007669"/>
    <property type="project" value="TreeGrafter"/>
</dbReference>
<dbReference type="AlphaFoldDB" id="A0A9X1MRM4"/>
<dbReference type="PANTHER" id="PTHR13318">
    <property type="entry name" value="PARTNER OF PAIRED, ISOFORM B-RELATED"/>
    <property type="match status" value="1"/>
</dbReference>
<dbReference type="Gene3D" id="3.80.10.10">
    <property type="entry name" value="Ribonuclease Inhibitor"/>
    <property type="match status" value="2"/>
</dbReference>
<evidence type="ECO:0000313" key="1">
    <source>
        <dbReference type="EMBL" id="MCC9631100.1"/>
    </source>
</evidence>
<name>A0A9X1MRM4_9BACT</name>
<protein>
    <recommendedName>
        <fullName evidence="3">Leucine Rich repeats (2 copies)</fullName>
    </recommendedName>
</protein>
<proteinExistence type="predicted"/>
<dbReference type="PANTHER" id="PTHR13318:SF190">
    <property type="entry name" value="PARTNER OF PAIRED, ISOFORM B"/>
    <property type="match status" value="1"/>
</dbReference>
<evidence type="ECO:0008006" key="3">
    <source>
        <dbReference type="Google" id="ProtNLM"/>
    </source>
</evidence>
<comment type="caution">
    <text evidence="1">The sequence shown here is derived from an EMBL/GenBank/DDBJ whole genome shotgun (WGS) entry which is preliminary data.</text>
</comment>
<dbReference type="EMBL" id="JAJKFT010000010">
    <property type="protein sequence ID" value="MCC9631100.1"/>
    <property type="molecule type" value="Genomic_DNA"/>
</dbReference>
<organism evidence="1 2">
    <name type="scientific">Blastopirellula sediminis</name>
    <dbReference type="NCBI Taxonomy" id="2894196"/>
    <lineage>
        <taxon>Bacteria</taxon>
        <taxon>Pseudomonadati</taxon>
        <taxon>Planctomycetota</taxon>
        <taxon>Planctomycetia</taxon>
        <taxon>Pirellulales</taxon>
        <taxon>Pirellulaceae</taxon>
        <taxon>Blastopirellula</taxon>
    </lineage>
</organism>
<dbReference type="GO" id="GO:0019005">
    <property type="term" value="C:SCF ubiquitin ligase complex"/>
    <property type="evidence" value="ECO:0007669"/>
    <property type="project" value="TreeGrafter"/>
</dbReference>
<dbReference type="Proteomes" id="UP001139103">
    <property type="component" value="Unassembled WGS sequence"/>
</dbReference>
<evidence type="ECO:0000313" key="2">
    <source>
        <dbReference type="Proteomes" id="UP001139103"/>
    </source>
</evidence>
<reference evidence="1" key="1">
    <citation type="submission" date="2021-11" db="EMBL/GenBank/DDBJ databases">
        <title>Genome sequence.</title>
        <authorList>
            <person name="Sun Q."/>
        </authorList>
    </citation>
    <scope>NUCLEOTIDE SEQUENCE</scope>
    <source>
        <strain evidence="1">JC732</strain>
    </source>
</reference>
<keyword evidence="2" id="KW-1185">Reference proteome</keyword>
<accession>A0A9X1MRM4</accession>